<dbReference type="InterPro" id="IPR036890">
    <property type="entry name" value="HATPase_C_sf"/>
</dbReference>
<dbReference type="SUPFAM" id="SSF55874">
    <property type="entry name" value="ATPase domain of HSP90 chaperone/DNA topoisomerase II/histidine kinase"/>
    <property type="match status" value="1"/>
</dbReference>
<sequence>MDYEEIKILNKKFDNLKQYDSAIYHLNKFVKSKDLTFSELGGLYYRIGINYRKLEKLDSTYYYYKKSKENHVLAEDSILVAYRLFSLASIESDNELFARSDSTAIMGLRYLTNKKSKIASSLYNCLGINLNEQGKYKEAFKWYDKALHLIENKEKRIRYKNNIGKNYISLKKYDTAVVIYKELRENNFFDSIDPRLRSTILGNYAYAKFQANSDVQVEELLKSQRIKIEINDQRGLLSNYSYLSDFYKSTNKQLSLDYANRMYALSVELKATNSRIEALDKIVELVDESKLRDLYFERNFLKDSIIKASSNSQNKLVKVIYNNEELEKQKLKAQLNAEQYRSQKQQWIFIGLGSIIIFIIYFFYKRQKTQKEKVIEVYNTETRLAKKIHDELANDVYLAMNKVQQGNTGESLLQNLEKIYTQTRNISHENSPVVTGRQFETYLKQLFQDFTTDHCRVMSKDISTIQIHKIAKEKQIVMYRVLQELLVNMKKYSNASLVVIAFAQKKDSIKVTYKDNGIGVNTLNIKNGLQNMETRIKSIGGYITFETKETKGFQAKFQFKK</sequence>
<dbReference type="PROSITE" id="PS50005">
    <property type="entry name" value="TPR"/>
    <property type="match status" value="1"/>
</dbReference>
<gene>
    <name evidence="6" type="ORF">T190423A01A_60216</name>
</gene>
<evidence type="ECO:0000256" key="3">
    <source>
        <dbReference type="ARBA" id="ARBA00023012"/>
    </source>
</evidence>
<keyword evidence="1" id="KW-0808">Transferase</keyword>
<dbReference type="SMART" id="SM00028">
    <property type="entry name" value="TPR"/>
    <property type="match status" value="2"/>
</dbReference>
<dbReference type="InterPro" id="IPR019734">
    <property type="entry name" value="TPR_rpt"/>
</dbReference>
<accession>A0ABM9PF83</accession>
<dbReference type="Gene3D" id="1.25.40.10">
    <property type="entry name" value="Tetratricopeptide repeat domain"/>
    <property type="match status" value="1"/>
</dbReference>
<keyword evidence="3" id="KW-0902">Two-component regulatory system</keyword>
<organism evidence="6 7">
    <name type="scientific">Tenacibaculum polynesiense</name>
    <dbReference type="NCBI Taxonomy" id="3137857"/>
    <lineage>
        <taxon>Bacteria</taxon>
        <taxon>Pseudomonadati</taxon>
        <taxon>Bacteroidota</taxon>
        <taxon>Flavobacteriia</taxon>
        <taxon>Flavobacteriales</taxon>
        <taxon>Flavobacteriaceae</taxon>
        <taxon>Tenacibaculum</taxon>
    </lineage>
</organism>
<keyword evidence="4" id="KW-0802">TPR repeat</keyword>
<name>A0ABM9PF83_9FLAO</name>
<keyword evidence="5" id="KW-1133">Transmembrane helix</keyword>
<dbReference type="EMBL" id="CAXJIO010000015">
    <property type="protein sequence ID" value="CAL2104279.1"/>
    <property type="molecule type" value="Genomic_DNA"/>
</dbReference>
<dbReference type="Gene3D" id="3.30.565.10">
    <property type="entry name" value="Histidine kinase-like ATPase, C-terminal domain"/>
    <property type="match status" value="1"/>
</dbReference>
<evidence type="ECO:0000256" key="5">
    <source>
        <dbReference type="SAM" id="Phobius"/>
    </source>
</evidence>
<evidence type="ECO:0000256" key="4">
    <source>
        <dbReference type="PROSITE-ProRule" id="PRU00339"/>
    </source>
</evidence>
<dbReference type="InterPro" id="IPR011990">
    <property type="entry name" value="TPR-like_helical_dom_sf"/>
</dbReference>
<keyword evidence="7" id="KW-1185">Reference proteome</keyword>
<feature type="transmembrane region" description="Helical" evidence="5">
    <location>
        <begin position="347"/>
        <end position="364"/>
    </location>
</feature>
<dbReference type="InterPro" id="IPR050482">
    <property type="entry name" value="Sensor_HK_TwoCompSys"/>
</dbReference>
<dbReference type="PANTHER" id="PTHR24421">
    <property type="entry name" value="NITRATE/NITRITE SENSOR PROTEIN NARX-RELATED"/>
    <property type="match status" value="1"/>
</dbReference>
<comment type="caution">
    <text evidence="6">The sequence shown here is derived from an EMBL/GenBank/DDBJ whole genome shotgun (WGS) entry which is preliminary data.</text>
</comment>
<keyword evidence="5" id="KW-0812">Transmembrane</keyword>
<evidence type="ECO:0000313" key="6">
    <source>
        <dbReference type="EMBL" id="CAL2104279.1"/>
    </source>
</evidence>
<evidence type="ECO:0000313" key="7">
    <source>
        <dbReference type="Proteomes" id="UP001497527"/>
    </source>
</evidence>
<dbReference type="Proteomes" id="UP001497527">
    <property type="component" value="Unassembled WGS sequence"/>
</dbReference>
<feature type="repeat" description="TPR" evidence="4">
    <location>
        <begin position="120"/>
        <end position="153"/>
    </location>
</feature>
<evidence type="ECO:0000256" key="2">
    <source>
        <dbReference type="ARBA" id="ARBA00022777"/>
    </source>
</evidence>
<dbReference type="SUPFAM" id="SSF48452">
    <property type="entry name" value="TPR-like"/>
    <property type="match status" value="1"/>
</dbReference>
<keyword evidence="2" id="KW-0418">Kinase</keyword>
<proteinExistence type="predicted"/>
<reference evidence="6 7" key="1">
    <citation type="submission" date="2024-05" db="EMBL/GenBank/DDBJ databases">
        <authorList>
            <person name="Duchaud E."/>
        </authorList>
    </citation>
    <scope>NUCLEOTIDE SEQUENCE [LARGE SCALE GENOMIC DNA]</scope>
    <source>
        <strain evidence="6">Ena-SAMPLE-TAB-13-05-2024-13:56:06:370-140308</strain>
    </source>
</reference>
<dbReference type="RefSeq" id="WP_348718564.1">
    <property type="nucleotide sequence ID" value="NZ_CAXJIO010000015.1"/>
</dbReference>
<protein>
    <submittedName>
        <fullName evidence="6">TPR_REGION domain-containing protein</fullName>
    </submittedName>
</protein>
<dbReference type="PANTHER" id="PTHR24421:SF60">
    <property type="entry name" value="SENSOR HISTIDINE KINASE COMP"/>
    <property type="match status" value="1"/>
</dbReference>
<dbReference type="Pfam" id="PF13424">
    <property type="entry name" value="TPR_12"/>
    <property type="match status" value="1"/>
</dbReference>
<evidence type="ECO:0000256" key="1">
    <source>
        <dbReference type="ARBA" id="ARBA00022679"/>
    </source>
</evidence>
<keyword evidence="5" id="KW-0472">Membrane</keyword>